<dbReference type="EMBL" id="JFZT01000057">
    <property type="protein sequence ID" value="EZQ02072.1"/>
    <property type="molecule type" value="Genomic_DNA"/>
</dbReference>
<reference evidence="2 3" key="1">
    <citation type="submission" date="2014-03" db="EMBL/GenBank/DDBJ databases">
        <title>Draft genome sequence of the novel thermoacidophilic archaea Acidianus copahuensis ALE1 strain, isolated from Copahue volcanic area in Neuquen Argentina.</title>
        <authorList>
            <person name="Urbieta M.S."/>
            <person name="Rascovan N."/>
            <person name="Castro C."/>
            <person name="Revale S."/>
            <person name="Giaveno M.A."/>
            <person name="Vazquez M.P."/>
            <person name="Donati E.R."/>
        </authorList>
    </citation>
    <scope>NUCLEOTIDE SEQUENCE [LARGE SCALE GENOMIC DNA]</scope>
    <source>
        <strain evidence="2 3">ALE1</strain>
    </source>
</reference>
<dbReference type="AlphaFoldDB" id="A0A031LIV4"/>
<dbReference type="RefSeq" id="WP_048100453.1">
    <property type="nucleotide sequence ID" value="NZ_JFZT01000057.1"/>
</dbReference>
<keyword evidence="1" id="KW-0812">Transmembrane</keyword>
<name>A0A031LIV4_9CREN</name>
<accession>A0A031LIV4</accession>
<evidence type="ECO:0000313" key="3">
    <source>
        <dbReference type="Proteomes" id="UP000024332"/>
    </source>
</evidence>
<gene>
    <name evidence="2" type="ORF">CM19_11435</name>
</gene>
<dbReference type="Proteomes" id="UP000024332">
    <property type="component" value="Unassembled WGS sequence"/>
</dbReference>
<keyword evidence="1" id="KW-1133">Transmembrane helix</keyword>
<sequence length="113" mass="12985">MIELFILLLTPFFILWSFWLRYFRKIISGGLDYVGNSYTENKIRILPSSSVKVKIKGKTVIVVSGVSSWVTIRVNGGPRQKVFKIRLLNTEGEVEIINENRVFQVNVVIRQAV</sequence>
<feature type="transmembrane region" description="Helical" evidence="1">
    <location>
        <begin position="6"/>
        <end position="23"/>
    </location>
</feature>
<dbReference type="OrthoDB" id="39559at2157"/>
<protein>
    <submittedName>
        <fullName evidence="2">Uncharacterized protein</fullName>
    </submittedName>
</protein>
<keyword evidence="3" id="KW-1185">Reference proteome</keyword>
<evidence type="ECO:0000256" key="1">
    <source>
        <dbReference type="SAM" id="Phobius"/>
    </source>
</evidence>
<keyword evidence="1" id="KW-0472">Membrane</keyword>
<organism evidence="2 3">
    <name type="scientific">Candidatus Acidianus copahuensis</name>
    <dbReference type="NCBI Taxonomy" id="1160895"/>
    <lineage>
        <taxon>Archaea</taxon>
        <taxon>Thermoproteota</taxon>
        <taxon>Thermoprotei</taxon>
        <taxon>Sulfolobales</taxon>
        <taxon>Sulfolobaceae</taxon>
        <taxon>Acidianus</taxon>
    </lineage>
</organism>
<dbReference type="STRING" id="1160895.CM19_11435"/>
<comment type="caution">
    <text evidence="2">The sequence shown here is derived from an EMBL/GenBank/DDBJ whole genome shotgun (WGS) entry which is preliminary data.</text>
</comment>
<proteinExistence type="predicted"/>
<evidence type="ECO:0000313" key="2">
    <source>
        <dbReference type="EMBL" id="EZQ02072.1"/>
    </source>
</evidence>